<evidence type="ECO:0000256" key="4">
    <source>
        <dbReference type="ARBA" id="ARBA00022840"/>
    </source>
</evidence>
<dbReference type="PANTHER" id="PTHR42765">
    <property type="entry name" value="SOLEUCYL-TRNA SYNTHETASE"/>
    <property type="match status" value="1"/>
</dbReference>
<keyword evidence="5" id="KW-0648">Protein biosynthesis</keyword>
<evidence type="ECO:0000256" key="1">
    <source>
        <dbReference type="ARBA" id="ARBA00006887"/>
    </source>
</evidence>
<dbReference type="InterPro" id="IPR014729">
    <property type="entry name" value="Rossmann-like_a/b/a_fold"/>
</dbReference>
<evidence type="ECO:0000313" key="10">
    <source>
        <dbReference type="Proteomes" id="UP000251942"/>
    </source>
</evidence>
<dbReference type="GO" id="GO:0005524">
    <property type="term" value="F:ATP binding"/>
    <property type="evidence" value="ECO:0007669"/>
    <property type="project" value="UniProtKB-KW"/>
</dbReference>
<evidence type="ECO:0000256" key="2">
    <source>
        <dbReference type="ARBA" id="ARBA00022598"/>
    </source>
</evidence>
<evidence type="ECO:0000256" key="7">
    <source>
        <dbReference type="ARBA" id="ARBA00048359"/>
    </source>
</evidence>
<dbReference type="AlphaFoldDB" id="A0A2X1R2C7"/>
<dbReference type="EC" id="6.1.1.5" evidence="9"/>
<dbReference type="InterPro" id="IPR050081">
    <property type="entry name" value="Ile-tRNA_ligase"/>
</dbReference>
<dbReference type="Pfam" id="PF00133">
    <property type="entry name" value="tRNA-synt_1"/>
    <property type="match status" value="1"/>
</dbReference>
<dbReference type="InterPro" id="IPR001412">
    <property type="entry name" value="aa-tRNA-synth_I_CS"/>
</dbReference>
<evidence type="ECO:0000259" key="8">
    <source>
        <dbReference type="Pfam" id="PF00133"/>
    </source>
</evidence>
<dbReference type="PROSITE" id="PS00178">
    <property type="entry name" value="AA_TRNA_LIGASE_I"/>
    <property type="match status" value="1"/>
</dbReference>
<dbReference type="GO" id="GO:0004822">
    <property type="term" value="F:isoleucine-tRNA ligase activity"/>
    <property type="evidence" value="ECO:0007669"/>
    <property type="project" value="UniProtKB-EC"/>
</dbReference>
<name>A0A2X1R2C7_9GAMM</name>
<dbReference type="PANTHER" id="PTHR42765:SF1">
    <property type="entry name" value="ISOLEUCINE--TRNA LIGASE, MITOCHONDRIAL"/>
    <property type="match status" value="1"/>
</dbReference>
<keyword evidence="3" id="KW-0547">Nucleotide-binding</keyword>
<keyword evidence="2 9" id="KW-0436">Ligase</keyword>
<gene>
    <name evidence="9" type="primary">ileS_1</name>
    <name evidence="9" type="ORF">NCTC12022_01546</name>
</gene>
<reference evidence="9 10" key="1">
    <citation type="submission" date="2018-06" db="EMBL/GenBank/DDBJ databases">
        <authorList>
            <consortium name="Pathogen Informatics"/>
            <person name="Doyle S."/>
        </authorList>
    </citation>
    <scope>NUCLEOTIDE SEQUENCE [LARGE SCALE GENOMIC DNA]</scope>
    <source>
        <strain evidence="9 10">NCTC12022</strain>
    </source>
</reference>
<keyword evidence="6 9" id="KW-0030">Aminoacyl-tRNA synthetase</keyword>
<keyword evidence="4" id="KW-0067">ATP-binding</keyword>
<comment type="catalytic activity">
    <reaction evidence="7">
        <text>tRNA(Ile) + L-isoleucine + ATP = L-isoleucyl-tRNA(Ile) + AMP + diphosphate</text>
        <dbReference type="Rhea" id="RHEA:11060"/>
        <dbReference type="Rhea" id="RHEA-COMP:9666"/>
        <dbReference type="Rhea" id="RHEA-COMP:9695"/>
        <dbReference type="ChEBI" id="CHEBI:30616"/>
        <dbReference type="ChEBI" id="CHEBI:33019"/>
        <dbReference type="ChEBI" id="CHEBI:58045"/>
        <dbReference type="ChEBI" id="CHEBI:78442"/>
        <dbReference type="ChEBI" id="CHEBI:78528"/>
        <dbReference type="ChEBI" id="CHEBI:456215"/>
        <dbReference type="EC" id="6.1.1.5"/>
    </reaction>
</comment>
<feature type="domain" description="Aminoacyl-tRNA synthetase class Ia" evidence="8">
    <location>
        <begin position="27"/>
        <end position="73"/>
    </location>
</feature>
<evidence type="ECO:0000256" key="6">
    <source>
        <dbReference type="ARBA" id="ARBA00023146"/>
    </source>
</evidence>
<comment type="similarity">
    <text evidence="1">Belongs to the class-I aminoacyl-tRNA synthetase family. IleS type 1 subfamily.</text>
</comment>
<sequence length="73" mass="8278">MAEYKDTLNLPDTSFPMKASLAQREPQMLADWDNKGIYEKIRQARAGSKRFILHDGPPYANGHLHCGHALNKI</sequence>
<protein>
    <submittedName>
        <fullName evidence="9">Isoleucyl-tRNA synthetase</fullName>
        <ecNumber evidence="9">6.1.1.5</ecNumber>
    </submittedName>
</protein>
<organism evidence="9 10">
    <name type="scientific">Legionella feeleii</name>
    <dbReference type="NCBI Taxonomy" id="453"/>
    <lineage>
        <taxon>Bacteria</taxon>
        <taxon>Pseudomonadati</taxon>
        <taxon>Pseudomonadota</taxon>
        <taxon>Gammaproteobacteria</taxon>
        <taxon>Legionellales</taxon>
        <taxon>Legionellaceae</taxon>
        <taxon>Legionella</taxon>
    </lineage>
</organism>
<proteinExistence type="inferred from homology"/>
<dbReference type="SUPFAM" id="SSF52374">
    <property type="entry name" value="Nucleotidylyl transferase"/>
    <property type="match status" value="1"/>
</dbReference>
<dbReference type="Proteomes" id="UP000251942">
    <property type="component" value="Unassembled WGS sequence"/>
</dbReference>
<dbReference type="InterPro" id="IPR002300">
    <property type="entry name" value="aa-tRNA-synth_Ia"/>
</dbReference>
<dbReference type="Gene3D" id="3.40.50.620">
    <property type="entry name" value="HUPs"/>
    <property type="match status" value="1"/>
</dbReference>
<dbReference type="GO" id="GO:0006428">
    <property type="term" value="P:isoleucyl-tRNA aminoacylation"/>
    <property type="evidence" value="ECO:0007669"/>
    <property type="project" value="TreeGrafter"/>
</dbReference>
<dbReference type="GO" id="GO:0005829">
    <property type="term" value="C:cytosol"/>
    <property type="evidence" value="ECO:0007669"/>
    <property type="project" value="TreeGrafter"/>
</dbReference>
<evidence type="ECO:0000256" key="5">
    <source>
        <dbReference type="ARBA" id="ARBA00022917"/>
    </source>
</evidence>
<evidence type="ECO:0000313" key="9">
    <source>
        <dbReference type="EMBL" id="SPX60810.1"/>
    </source>
</evidence>
<accession>A0A2X1R2C7</accession>
<dbReference type="EMBL" id="UASS01000012">
    <property type="protein sequence ID" value="SPX60810.1"/>
    <property type="molecule type" value="Genomic_DNA"/>
</dbReference>
<evidence type="ECO:0000256" key="3">
    <source>
        <dbReference type="ARBA" id="ARBA00022741"/>
    </source>
</evidence>